<dbReference type="Pfam" id="PF00084">
    <property type="entry name" value="Sushi"/>
    <property type="match status" value="12"/>
</dbReference>
<feature type="domain" description="Sushi" evidence="7">
    <location>
        <begin position="315"/>
        <end position="372"/>
    </location>
</feature>
<feature type="disulfide bond" evidence="4">
    <location>
        <begin position="1190"/>
        <end position="1217"/>
    </location>
</feature>
<keyword evidence="2" id="KW-0677">Repeat</keyword>
<keyword evidence="1 5" id="KW-0732">Signal</keyword>
<feature type="domain" description="Sushi" evidence="7">
    <location>
        <begin position="1288"/>
        <end position="1348"/>
    </location>
</feature>
<feature type="domain" description="Sushi" evidence="7">
    <location>
        <begin position="492"/>
        <end position="566"/>
    </location>
</feature>
<dbReference type="InterPro" id="IPR008197">
    <property type="entry name" value="WAP_dom"/>
</dbReference>
<evidence type="ECO:0000256" key="1">
    <source>
        <dbReference type="ARBA" id="ARBA00022729"/>
    </source>
</evidence>
<dbReference type="EMBL" id="CAJFDH010000006">
    <property type="protein sequence ID" value="CAD5228986.1"/>
    <property type="molecule type" value="Genomic_DNA"/>
</dbReference>
<dbReference type="InterPro" id="IPR007110">
    <property type="entry name" value="Ig-like_dom"/>
</dbReference>
<protein>
    <submittedName>
        <fullName evidence="9">Uncharacterized protein</fullName>
    </submittedName>
</protein>
<evidence type="ECO:0000259" key="8">
    <source>
        <dbReference type="PROSITE" id="PS51390"/>
    </source>
</evidence>
<evidence type="ECO:0000259" key="7">
    <source>
        <dbReference type="PROSITE" id="PS50923"/>
    </source>
</evidence>
<feature type="disulfide bond" evidence="4">
    <location>
        <begin position="285"/>
        <end position="312"/>
    </location>
</feature>
<dbReference type="EMBL" id="CAJFCW020000006">
    <property type="protein sequence ID" value="CAG9125426.1"/>
    <property type="molecule type" value="Genomic_DNA"/>
</dbReference>
<accession>A0A811LL57</accession>
<dbReference type="InterPro" id="IPR051277">
    <property type="entry name" value="SEZ6_CSMD_C4BPB_Regulators"/>
</dbReference>
<dbReference type="InterPro" id="IPR035976">
    <property type="entry name" value="Sushi/SCR/CCP_sf"/>
</dbReference>
<feature type="chain" id="PRO_5036221406" evidence="5">
    <location>
        <begin position="21"/>
        <end position="1356"/>
    </location>
</feature>
<dbReference type="CDD" id="cd00033">
    <property type="entry name" value="CCP"/>
    <property type="match status" value="10"/>
</dbReference>
<dbReference type="PANTHER" id="PTHR45656:SF4">
    <property type="entry name" value="PROTEIN CBR-CLEC-78"/>
    <property type="match status" value="1"/>
</dbReference>
<evidence type="ECO:0000259" key="6">
    <source>
        <dbReference type="PROSITE" id="PS50835"/>
    </source>
</evidence>
<dbReference type="PROSITE" id="PS51390">
    <property type="entry name" value="WAP"/>
    <property type="match status" value="1"/>
</dbReference>
<evidence type="ECO:0000313" key="10">
    <source>
        <dbReference type="Proteomes" id="UP000614601"/>
    </source>
</evidence>
<dbReference type="Gene3D" id="2.10.70.10">
    <property type="entry name" value="Complement Module, domain 1"/>
    <property type="match status" value="13"/>
</dbReference>
<feature type="domain" description="Sushi" evidence="7">
    <location>
        <begin position="586"/>
        <end position="637"/>
    </location>
</feature>
<evidence type="ECO:0000313" key="9">
    <source>
        <dbReference type="EMBL" id="CAD5228986.1"/>
    </source>
</evidence>
<feature type="domain" description="Sushi" evidence="7">
    <location>
        <begin position="199"/>
        <end position="256"/>
    </location>
</feature>
<feature type="domain" description="Sushi" evidence="7">
    <location>
        <begin position="62"/>
        <end position="127"/>
    </location>
</feature>
<dbReference type="PANTHER" id="PTHR45656">
    <property type="entry name" value="PROTEIN CBR-CLEC-78"/>
    <property type="match status" value="1"/>
</dbReference>
<dbReference type="GO" id="GO:0005576">
    <property type="term" value="C:extracellular region"/>
    <property type="evidence" value="ECO:0007669"/>
    <property type="project" value="InterPro"/>
</dbReference>
<dbReference type="OrthoDB" id="9991441at2759"/>
<dbReference type="PROSITE" id="PS50835">
    <property type="entry name" value="IG_LIKE"/>
    <property type="match status" value="1"/>
</dbReference>
<dbReference type="InterPro" id="IPR000436">
    <property type="entry name" value="Sushi_SCR_CCP_dom"/>
</dbReference>
<dbReference type="SMART" id="SM00032">
    <property type="entry name" value="CCP"/>
    <property type="match status" value="16"/>
</dbReference>
<evidence type="ECO:0000256" key="5">
    <source>
        <dbReference type="SAM" id="SignalP"/>
    </source>
</evidence>
<feature type="disulfide bond" evidence="4">
    <location>
        <begin position="98"/>
        <end position="125"/>
    </location>
</feature>
<comment type="caution">
    <text evidence="9">The sequence shown here is derived from an EMBL/GenBank/DDBJ whole genome shotgun (WGS) entry which is preliminary data.</text>
</comment>
<feature type="domain" description="Sushi" evidence="7">
    <location>
        <begin position="1220"/>
        <end position="1287"/>
    </location>
</feature>
<feature type="domain" description="Ig-like" evidence="6">
    <location>
        <begin position="1006"/>
        <end position="1099"/>
    </location>
</feature>
<dbReference type="GO" id="GO:0030414">
    <property type="term" value="F:peptidase inhibitor activity"/>
    <property type="evidence" value="ECO:0007669"/>
    <property type="project" value="InterPro"/>
</dbReference>
<feature type="disulfide bond" evidence="4">
    <location>
        <begin position="1258"/>
        <end position="1285"/>
    </location>
</feature>
<dbReference type="SUPFAM" id="SSF57535">
    <property type="entry name" value="Complement control module/SCR domain"/>
    <property type="match status" value="13"/>
</dbReference>
<evidence type="ECO:0000256" key="3">
    <source>
        <dbReference type="ARBA" id="ARBA00023157"/>
    </source>
</evidence>
<organism evidence="9 10">
    <name type="scientific">Bursaphelenchus okinawaensis</name>
    <dbReference type="NCBI Taxonomy" id="465554"/>
    <lineage>
        <taxon>Eukaryota</taxon>
        <taxon>Metazoa</taxon>
        <taxon>Ecdysozoa</taxon>
        <taxon>Nematoda</taxon>
        <taxon>Chromadorea</taxon>
        <taxon>Rhabditida</taxon>
        <taxon>Tylenchina</taxon>
        <taxon>Tylenchomorpha</taxon>
        <taxon>Aphelenchoidea</taxon>
        <taxon>Aphelenchoididae</taxon>
        <taxon>Bursaphelenchus</taxon>
    </lineage>
</organism>
<feature type="domain" description="Sushi" evidence="7">
    <location>
        <begin position="1101"/>
        <end position="1160"/>
    </location>
</feature>
<feature type="disulfide bond" evidence="4">
    <location>
        <begin position="343"/>
        <end position="370"/>
    </location>
</feature>
<dbReference type="Proteomes" id="UP000783686">
    <property type="component" value="Unassembled WGS sequence"/>
</dbReference>
<keyword evidence="3 4" id="KW-1015">Disulfide bond</keyword>
<feature type="domain" description="Sushi" evidence="7">
    <location>
        <begin position="129"/>
        <end position="198"/>
    </location>
</feature>
<reference evidence="9" key="1">
    <citation type="submission" date="2020-09" db="EMBL/GenBank/DDBJ databases">
        <authorList>
            <person name="Kikuchi T."/>
        </authorList>
    </citation>
    <scope>NUCLEOTIDE SEQUENCE</scope>
    <source>
        <strain evidence="9">SH1</strain>
    </source>
</reference>
<dbReference type="Proteomes" id="UP000614601">
    <property type="component" value="Unassembled WGS sequence"/>
</dbReference>
<keyword evidence="4" id="KW-0768">Sushi</keyword>
<proteinExistence type="predicted"/>
<sequence>MHFALSGLLLIVYLADQSTPATVKCSQPSLSPRPRHCRKACRNDDNCKRSNKRCLCDGECGLSCVNPQATCHPLLDIPNGYVRVPSEFSFDTNAEYGCNGGYVLVGPSQRRCQGNREWSGPKPSCRLQTKCGPPPEVPYARHFGTSVEGQYELNDEVTYTCVNGYVQTSTGSGEPVAKCLLNKKNVAQWYGPDIKCNAQSCPDPGVPLNGFRSGDVFQYPHNVEFSCSAGFRLMGSAYRSCTSKGEWTGQNAICKPTECQRPADPLHGTVLGSSLTYQSMVTYSCNEGYRLVGQVQRICLAEGVWAGQEPRCEEIRCPPLPVLDNGYIEGEDVSFGAIVVFRCLETMSHVGAPYAKCEESGKWSHIPPKCLAGCKIPSISSGRIDNHEEGDHIAHGSELNVQCNPKHETRSDARITCNNGTWSHIPQCIPLRCKSWPPRVSNSRVMFTKSNHGTTAKYYCKHGYRPSSPNNQIKCLYGNWNREGSPFRCLAMSCEHPSKVYGNLQGGQIMLEGQMGAYDFADYIHRVPEGRAISFSCHKGNLLIGPPKASCANGLWRPLMKPKCVSQRHPDMEGTIIWARKKRSITECPSVDSDDTREVTIKGQQLMVKCKKGFKDKITSSRCIDGQWRPSIGSCEKKACKVPYRLHSFFVMPSTGKILGSGETFDQPMNLICLQDFQPAGPTKLNCIDGKILSPPGFCEPKSCKITPIEHGKYMDETVDMIDHDQSIILKCGAHTTEILCRFGRLQPEPTCDGLYVTATTTPKTTYCNKPEGQIVPVDIYYTSTDTQKRVYIDFNRNVFPNGTTMHFGCDTTEDEAAAIRCVNGEWISLLEECVQQTHKEMPKIDSSLCTTPTSEPGKVVSNIANWGSLKHPVFFPHGSSLTISCEQAEIYDRYEEWKCRRGKWHKKGFVNCPTKKTCEYKVDPMSKLNVFYERGRDYVYFNDKFMEGSKLLFTCKNNFMAKMRGPSSAECKDGEWSPGLPRCNELDVNNRGNSPAIHFHVDKGPFFISPEGMLLVNRSTTVHLYCLYPKPTTSEQPRWESSSPYRNYPQKWVTGAHPDHPYASAYKLTITVAQPEDSSIFYCILPNHQRSGVKLEVSDQECRPVFNTSTLRVHSTSRSTFPGGTIHFSCINGYELKGPRTVMCLDGGNWSHFPPNCQVKLCPPIVISDSKLTCAVTSHKFGGISQCNCAPGYALRGNDVLHCSDTSEWSDSVPTCETIVCPAPKVPSQGFIIDARGHKSSNIQSNYSLGSVIIFGCNDGYMVSGTDFIVCQKSGEWSEIQTQCKAYCNFPEVGGNVKTTQLKREYYLIGEKLVFICKNSQFRLKSENVLECLNDGEWSRTAPVCVPRRRGQLVV</sequence>
<keyword evidence="10" id="KW-1185">Reference proteome</keyword>
<feature type="domain" description="Sushi" evidence="7">
    <location>
        <begin position="911"/>
        <end position="986"/>
    </location>
</feature>
<comment type="caution">
    <text evidence="4">Lacks conserved residue(s) required for the propagation of feature annotation.</text>
</comment>
<name>A0A811LL57_9BILA</name>
<gene>
    <name evidence="9" type="ORF">BOKJ2_LOCUS13045</name>
</gene>
<feature type="domain" description="Sushi" evidence="7">
    <location>
        <begin position="431"/>
        <end position="491"/>
    </location>
</feature>
<evidence type="ECO:0000256" key="4">
    <source>
        <dbReference type="PROSITE-ProRule" id="PRU00302"/>
    </source>
</evidence>
<dbReference type="PROSITE" id="PS50923">
    <property type="entry name" value="SUSHI"/>
    <property type="match status" value="13"/>
</dbReference>
<feature type="domain" description="Sushi" evidence="7">
    <location>
        <begin position="257"/>
        <end position="314"/>
    </location>
</feature>
<feature type="disulfide bond" evidence="4">
    <location>
        <begin position="1131"/>
        <end position="1158"/>
    </location>
</feature>
<feature type="signal peptide" evidence="5">
    <location>
        <begin position="1"/>
        <end position="20"/>
    </location>
</feature>
<evidence type="ECO:0000256" key="2">
    <source>
        <dbReference type="ARBA" id="ARBA00022737"/>
    </source>
</evidence>
<feature type="disulfide bond" evidence="4">
    <location>
        <begin position="227"/>
        <end position="254"/>
    </location>
</feature>
<feature type="domain" description="WAP" evidence="8">
    <location>
        <begin position="16"/>
        <end position="68"/>
    </location>
</feature>
<feature type="disulfide bond" evidence="4">
    <location>
        <begin position="537"/>
        <end position="564"/>
    </location>
</feature>
<feature type="domain" description="Sushi" evidence="7">
    <location>
        <begin position="1161"/>
        <end position="1219"/>
    </location>
</feature>